<dbReference type="InterPro" id="IPR016185">
    <property type="entry name" value="PreATP-grasp_dom_sf"/>
</dbReference>
<dbReference type="SUPFAM" id="SSF51246">
    <property type="entry name" value="Rudiment single hybrid motif"/>
    <property type="match status" value="1"/>
</dbReference>
<dbReference type="InterPro" id="IPR013815">
    <property type="entry name" value="ATP_grasp_subdomain_1"/>
</dbReference>
<dbReference type="Gene3D" id="3.40.50.20">
    <property type="match status" value="1"/>
</dbReference>
<keyword evidence="12" id="KW-0808">Transferase</keyword>
<accession>A0ABV3YZS1</accession>
<comment type="caution">
    <text evidence="12">The sequence shown here is derived from an EMBL/GenBank/DDBJ whole genome shotgun (WGS) entry which is preliminary data.</text>
</comment>
<dbReference type="InterPro" id="IPR005479">
    <property type="entry name" value="CPAse_ATP-bd"/>
</dbReference>
<dbReference type="InterPro" id="IPR011053">
    <property type="entry name" value="Single_hybrid_motif"/>
</dbReference>
<evidence type="ECO:0000259" key="8">
    <source>
        <dbReference type="PROSITE" id="PS50968"/>
    </source>
</evidence>
<dbReference type="InterPro" id="IPR011763">
    <property type="entry name" value="COA_CT_C"/>
</dbReference>
<dbReference type="SUPFAM" id="SSF56059">
    <property type="entry name" value="Glutathione synthetase ATP-binding domain-like"/>
    <property type="match status" value="1"/>
</dbReference>
<dbReference type="InterPro" id="IPR034733">
    <property type="entry name" value="AcCoA_carboxyl_beta"/>
</dbReference>
<dbReference type="Pfam" id="PF02785">
    <property type="entry name" value="Biotin_carb_C"/>
    <property type="match status" value="1"/>
</dbReference>
<dbReference type="PROSITE" id="PS50979">
    <property type="entry name" value="BC"/>
    <property type="match status" value="1"/>
</dbReference>
<dbReference type="PROSITE" id="PS50975">
    <property type="entry name" value="ATP_GRASP"/>
    <property type="match status" value="1"/>
</dbReference>
<dbReference type="PANTHER" id="PTHR48095">
    <property type="entry name" value="PYRUVATE CARBOXYLASE SUBUNIT A"/>
    <property type="match status" value="1"/>
</dbReference>
<organism evidence="12 13">
    <name type="scientific">Pseudomonas zhanjiangensis</name>
    <dbReference type="NCBI Taxonomy" id="3239015"/>
    <lineage>
        <taxon>Bacteria</taxon>
        <taxon>Pseudomonadati</taxon>
        <taxon>Pseudomonadota</taxon>
        <taxon>Gammaproteobacteria</taxon>
        <taxon>Pseudomonadales</taxon>
        <taxon>Pseudomonadaceae</taxon>
        <taxon>Pseudomonas</taxon>
    </lineage>
</organism>
<evidence type="ECO:0000259" key="11">
    <source>
        <dbReference type="PROSITE" id="PS50989"/>
    </source>
</evidence>
<evidence type="ECO:0000256" key="2">
    <source>
        <dbReference type="ARBA" id="ARBA00022598"/>
    </source>
</evidence>
<sequence>MTAPFDALLIANRGEIAIRIARAAHELGIRSLAVFAEDDAASLHRRKADSAVALQGRGVAAYLDMDQLIDIARTEGCQAIHPGYGFLAENAEFARRCRAAGLVFIGPDAEVLELFGDKAAARALAERCEVPLVAGLSRAVGLEEARAFLRELGEGGAVMLKALAGGGGRGMRPVFNEAELEQAFARCQSEARAAFGCDALYVEQLVSHARHIEIQVLGDGSGAVSHLWERDCSLQRRQQKLVEIAPSPDLPAATRERMIAAALKLAAEVNYRGLGTFEFLVDAEQPERFYFMEANPRIQVEHTVTEQVTGVDLLHTQLRLAAGASLAQLGLAQPPAVNGCALQLRVNLETLHADGSTRPAVGTLTAYEPPSGPGLRVDGYGYAGYPVSPSYDSLLAKLIVQAADYPSALRRAYHGLCEFRLEGVASNLHLLQNLLRLPELAANQVHTRFVESQLERLLAPQAQAHPHRYFSASPAAADAVPEAIDAPPGCLPLLAPSSGVLVCLEVAEGDAVAVGQSVAVLEAMKMEFVVKASHSGIVRALAVQPGGSLGEGQPLLFLEPAEVAGEQAHSEQSLDLGHIRADLAEVLERHALTRDERRPQAVARRRKSGQRTVRENLADLLDDGSFIEYGALALAAQRHRRSLEELIEQSPADGLVAGIGTVNAASFGEQAVRCMTIAYDYTVFAGTQGVLNHKKTDRMLQLAEQWRLPLVLFAEGGGGRPGDSDFVGVAGLDCHTFVSMARLSGLVPLVGVVSGRCFAGNAALLGCCDLIIATDDASIGMAGPAMIEGGGLGRFTPEQVGPVAVQGPNGVIDVRVTDEAEAVRVAKQYLGYFQGTLADWQCADQRQLRQLIPENRLRVYDIRQVIATLADAGSVLELRREFAPGLITALVRIEGRPFGLLANNPMHLGGAIDAVAGDKAARFMQLCDAHDLPMISLCDTPGFMVGPEAEKQATVRHVSRLFVAAASLSVPFFTVVLRKGYGLGAQAMAAGSFHSPLFTIAWPSAEFGAMGLEGAVHLGFAKELAAVEEPAERQQLFDKLVAKAYQSGKAINMASFLEIDAVIDPQETRSWLLRGLNATPKPAPRSGRKRAVDTW</sequence>
<keyword evidence="2" id="KW-0436">Ligase</keyword>
<evidence type="ECO:0000256" key="3">
    <source>
        <dbReference type="ARBA" id="ARBA00022741"/>
    </source>
</evidence>
<reference evidence="12 13" key="1">
    <citation type="submission" date="2024-07" db="EMBL/GenBank/DDBJ databases">
        <authorList>
            <person name="Li M."/>
        </authorList>
    </citation>
    <scope>NUCLEOTIDE SEQUENCE [LARGE SCALE GENOMIC DNA]</scope>
    <source>
        <strain evidence="12 13">25A3E</strain>
    </source>
</reference>
<dbReference type="Pfam" id="PF00289">
    <property type="entry name" value="Biotin_carb_N"/>
    <property type="match status" value="1"/>
</dbReference>
<dbReference type="Gene3D" id="3.30.1490.20">
    <property type="entry name" value="ATP-grasp fold, A domain"/>
    <property type="match status" value="1"/>
</dbReference>
<dbReference type="RefSeq" id="WP_369288409.1">
    <property type="nucleotide sequence ID" value="NZ_JBFTEG010000012.1"/>
</dbReference>
<feature type="domain" description="CoA carboxyltransferase C-terminal" evidence="11">
    <location>
        <begin position="843"/>
        <end position="1078"/>
    </location>
</feature>
<keyword evidence="5" id="KW-0092">Biotin</keyword>
<dbReference type="PROSITE" id="PS00867">
    <property type="entry name" value="CPSASE_2"/>
    <property type="match status" value="1"/>
</dbReference>
<dbReference type="PANTHER" id="PTHR48095:SF5">
    <property type="entry name" value="BLL7292 PROTEIN"/>
    <property type="match status" value="1"/>
</dbReference>
<dbReference type="InterPro" id="IPR051602">
    <property type="entry name" value="ACC_Biotin_Carboxylase"/>
</dbReference>
<protein>
    <submittedName>
        <fullName evidence="12">Carboxyl transferase domain-containing protein</fullName>
    </submittedName>
</protein>
<dbReference type="InterPro" id="IPR005482">
    <property type="entry name" value="Biotin_COase_C"/>
</dbReference>
<dbReference type="Pfam" id="PF01039">
    <property type="entry name" value="Carboxyl_trans"/>
    <property type="match status" value="1"/>
</dbReference>
<evidence type="ECO:0000259" key="9">
    <source>
        <dbReference type="PROSITE" id="PS50975"/>
    </source>
</evidence>
<dbReference type="Proteomes" id="UP001560296">
    <property type="component" value="Unassembled WGS sequence"/>
</dbReference>
<dbReference type="SUPFAM" id="SSF52440">
    <property type="entry name" value="PreATP-grasp domain"/>
    <property type="match status" value="1"/>
</dbReference>
<dbReference type="CDD" id="cd06850">
    <property type="entry name" value="biotinyl_domain"/>
    <property type="match status" value="1"/>
</dbReference>
<dbReference type="SUPFAM" id="SSF52096">
    <property type="entry name" value="ClpP/crotonase"/>
    <property type="match status" value="2"/>
</dbReference>
<dbReference type="InterPro" id="IPR011764">
    <property type="entry name" value="Biotin_carboxylation_dom"/>
</dbReference>
<evidence type="ECO:0000256" key="1">
    <source>
        <dbReference type="ARBA" id="ARBA00001953"/>
    </source>
</evidence>
<feature type="domain" description="ATP-grasp" evidence="9">
    <location>
        <begin position="122"/>
        <end position="322"/>
    </location>
</feature>
<dbReference type="Pfam" id="PF00364">
    <property type="entry name" value="Biotin_lipoyl"/>
    <property type="match status" value="1"/>
</dbReference>
<keyword evidence="3 6" id="KW-0547">Nucleotide-binding</keyword>
<dbReference type="Pfam" id="PF02786">
    <property type="entry name" value="CPSase_L_D2"/>
    <property type="match status" value="1"/>
</dbReference>
<evidence type="ECO:0000256" key="5">
    <source>
        <dbReference type="ARBA" id="ARBA00023267"/>
    </source>
</evidence>
<comment type="cofactor">
    <cofactor evidence="1">
        <name>biotin</name>
        <dbReference type="ChEBI" id="CHEBI:57586"/>
    </cofactor>
</comment>
<dbReference type="InterPro" id="IPR000089">
    <property type="entry name" value="Biotin_lipoyl"/>
</dbReference>
<dbReference type="InterPro" id="IPR011054">
    <property type="entry name" value="Rudment_hybrid_motif"/>
</dbReference>
<keyword evidence="13" id="KW-1185">Reference proteome</keyword>
<dbReference type="InterPro" id="IPR005481">
    <property type="entry name" value="BC-like_N"/>
</dbReference>
<evidence type="ECO:0000313" key="13">
    <source>
        <dbReference type="Proteomes" id="UP001560296"/>
    </source>
</evidence>
<dbReference type="GO" id="GO:0016740">
    <property type="term" value="F:transferase activity"/>
    <property type="evidence" value="ECO:0007669"/>
    <property type="project" value="UniProtKB-KW"/>
</dbReference>
<dbReference type="EMBL" id="JBFTEG010000012">
    <property type="protein sequence ID" value="MEX6503453.1"/>
    <property type="molecule type" value="Genomic_DNA"/>
</dbReference>
<feature type="domain" description="Lipoyl-binding" evidence="8">
    <location>
        <begin position="481"/>
        <end position="559"/>
    </location>
</feature>
<evidence type="ECO:0000256" key="7">
    <source>
        <dbReference type="SAM" id="MobiDB-lite"/>
    </source>
</evidence>
<keyword evidence="4 6" id="KW-0067">ATP-binding</keyword>
<dbReference type="PROSITE" id="PS50989">
    <property type="entry name" value="COA_CT_CTER"/>
    <property type="match status" value="1"/>
</dbReference>
<dbReference type="InterPro" id="IPR001882">
    <property type="entry name" value="Biotin_BS"/>
</dbReference>
<dbReference type="SUPFAM" id="SSF51230">
    <property type="entry name" value="Single hybrid motif"/>
    <property type="match status" value="1"/>
</dbReference>
<name>A0ABV3YZS1_9PSED</name>
<evidence type="ECO:0000313" key="12">
    <source>
        <dbReference type="EMBL" id="MEX6503453.1"/>
    </source>
</evidence>
<evidence type="ECO:0000256" key="6">
    <source>
        <dbReference type="PROSITE-ProRule" id="PRU00409"/>
    </source>
</evidence>
<dbReference type="PROSITE" id="PS00188">
    <property type="entry name" value="BIOTIN"/>
    <property type="match status" value="1"/>
</dbReference>
<dbReference type="InterPro" id="IPR011761">
    <property type="entry name" value="ATP-grasp"/>
</dbReference>
<proteinExistence type="predicted"/>
<feature type="domain" description="Biotin carboxylation" evidence="10">
    <location>
        <begin position="4"/>
        <end position="455"/>
    </location>
</feature>
<gene>
    <name evidence="12" type="ORF">AB5S05_15430</name>
</gene>
<dbReference type="SMART" id="SM00878">
    <property type="entry name" value="Biotin_carb_C"/>
    <property type="match status" value="1"/>
</dbReference>
<evidence type="ECO:0000256" key="4">
    <source>
        <dbReference type="ARBA" id="ARBA00022840"/>
    </source>
</evidence>
<dbReference type="InterPro" id="IPR029045">
    <property type="entry name" value="ClpP/crotonase-like_dom_sf"/>
</dbReference>
<feature type="region of interest" description="Disordered" evidence="7">
    <location>
        <begin position="1076"/>
        <end position="1095"/>
    </location>
</feature>
<dbReference type="Gene3D" id="2.40.50.100">
    <property type="match status" value="1"/>
</dbReference>
<dbReference type="Gene3D" id="3.30.470.20">
    <property type="entry name" value="ATP-grasp fold, B domain"/>
    <property type="match status" value="1"/>
</dbReference>
<dbReference type="PROSITE" id="PS50968">
    <property type="entry name" value="BIOTINYL_LIPOYL"/>
    <property type="match status" value="1"/>
</dbReference>
<dbReference type="Gene3D" id="3.90.226.10">
    <property type="entry name" value="2-enoyl-CoA Hydratase, Chain A, domain 1"/>
    <property type="match status" value="2"/>
</dbReference>
<evidence type="ECO:0000259" key="10">
    <source>
        <dbReference type="PROSITE" id="PS50979"/>
    </source>
</evidence>